<gene>
    <name evidence="1" type="primary">chlN_4</name>
    <name evidence="1" type="ORF">g.113703</name>
</gene>
<name>A0A1D1YH87_9ARAE</name>
<organism evidence="1">
    <name type="scientific">Anthurium amnicola</name>
    <dbReference type="NCBI Taxonomy" id="1678845"/>
    <lineage>
        <taxon>Eukaryota</taxon>
        <taxon>Viridiplantae</taxon>
        <taxon>Streptophyta</taxon>
        <taxon>Embryophyta</taxon>
        <taxon>Tracheophyta</taxon>
        <taxon>Spermatophyta</taxon>
        <taxon>Magnoliopsida</taxon>
        <taxon>Liliopsida</taxon>
        <taxon>Araceae</taxon>
        <taxon>Pothoideae</taxon>
        <taxon>Potheae</taxon>
        <taxon>Anthurium</taxon>
    </lineage>
</organism>
<dbReference type="EMBL" id="GDJX01013945">
    <property type="protein sequence ID" value="JAT53991.1"/>
    <property type="molecule type" value="Transcribed_RNA"/>
</dbReference>
<evidence type="ECO:0000313" key="1">
    <source>
        <dbReference type="EMBL" id="JAT53991.1"/>
    </source>
</evidence>
<proteinExistence type="predicted"/>
<sequence length="132" mass="14791">MEKYSWWLVLASHEIRLVAEVEEGKRRSTGLLYPFTTSSSSSPSTLSHRCSAHDLGPVNQNFPSSRVLLVHVFSFIYSGTISSCMDLFLSLSVHICPPLSAFSSVLFPHCMIHSQAKKKEKEKKKTDNTTTN</sequence>
<protein>
    <submittedName>
        <fullName evidence="1">Light-independent protochlorophyllide reductase subunit N</fullName>
    </submittedName>
</protein>
<accession>A0A1D1YH87</accession>
<reference evidence="1" key="1">
    <citation type="submission" date="2015-07" db="EMBL/GenBank/DDBJ databases">
        <title>Transcriptome Assembly of Anthurium amnicola.</title>
        <authorList>
            <person name="Suzuki J."/>
        </authorList>
    </citation>
    <scope>NUCLEOTIDE SEQUENCE</scope>
</reference>
<dbReference type="AlphaFoldDB" id="A0A1D1YH87"/>